<feature type="compositionally biased region" description="Low complexity" evidence="1">
    <location>
        <begin position="65"/>
        <end position="93"/>
    </location>
</feature>
<comment type="caution">
    <text evidence="2">The sequence shown here is derived from an EMBL/GenBank/DDBJ whole genome shotgun (WGS) entry which is preliminary data.</text>
</comment>
<evidence type="ECO:0000256" key="1">
    <source>
        <dbReference type="SAM" id="MobiDB-lite"/>
    </source>
</evidence>
<dbReference type="Proteomes" id="UP001356427">
    <property type="component" value="Unassembled WGS sequence"/>
</dbReference>
<gene>
    <name evidence="2" type="ORF">J4Q44_G00379100</name>
</gene>
<organism evidence="2 3">
    <name type="scientific">Coregonus suidteri</name>
    <dbReference type="NCBI Taxonomy" id="861788"/>
    <lineage>
        <taxon>Eukaryota</taxon>
        <taxon>Metazoa</taxon>
        <taxon>Chordata</taxon>
        <taxon>Craniata</taxon>
        <taxon>Vertebrata</taxon>
        <taxon>Euteleostomi</taxon>
        <taxon>Actinopterygii</taxon>
        <taxon>Neopterygii</taxon>
        <taxon>Teleostei</taxon>
        <taxon>Protacanthopterygii</taxon>
        <taxon>Salmoniformes</taxon>
        <taxon>Salmonidae</taxon>
        <taxon>Coregoninae</taxon>
        <taxon>Coregonus</taxon>
    </lineage>
</organism>
<name>A0AAN8KN28_9TELE</name>
<sequence>MNDVVSLIIENLGPEVLQQITSPESDLTRLEELLKGQDLQFAASVDLSSFIMGVDQEASFHNVPSRASSHRSSSSTTSRVTELDGGSSLVSGSSSQLYDDTMNLFTRAICHQVMDNVSGASSPTMDDNIHDRELSVIATGS</sequence>
<reference evidence="2 3" key="1">
    <citation type="submission" date="2021-04" db="EMBL/GenBank/DDBJ databases">
        <authorList>
            <person name="De Guttry C."/>
            <person name="Zahm M."/>
            <person name="Klopp C."/>
            <person name="Cabau C."/>
            <person name="Louis A."/>
            <person name="Berthelot C."/>
            <person name="Parey E."/>
            <person name="Roest Crollius H."/>
            <person name="Montfort J."/>
            <person name="Robinson-Rechavi M."/>
            <person name="Bucao C."/>
            <person name="Bouchez O."/>
            <person name="Gislard M."/>
            <person name="Lluch J."/>
            <person name="Milhes M."/>
            <person name="Lampietro C."/>
            <person name="Lopez Roques C."/>
            <person name="Donnadieu C."/>
            <person name="Braasch I."/>
            <person name="Desvignes T."/>
            <person name="Postlethwait J."/>
            <person name="Bobe J."/>
            <person name="Wedekind C."/>
            <person name="Guiguen Y."/>
        </authorList>
    </citation>
    <scope>NUCLEOTIDE SEQUENCE [LARGE SCALE GENOMIC DNA]</scope>
    <source>
        <strain evidence="2">Cs_M1</strain>
        <tissue evidence="2">Blood</tissue>
    </source>
</reference>
<keyword evidence="3" id="KW-1185">Reference proteome</keyword>
<dbReference type="AlphaFoldDB" id="A0AAN8KN28"/>
<feature type="region of interest" description="Disordered" evidence="1">
    <location>
        <begin position="61"/>
        <end position="93"/>
    </location>
</feature>
<evidence type="ECO:0000313" key="2">
    <source>
        <dbReference type="EMBL" id="KAK6292125.1"/>
    </source>
</evidence>
<accession>A0AAN8KN28</accession>
<dbReference type="EMBL" id="JAGTTL010000039">
    <property type="protein sequence ID" value="KAK6292125.1"/>
    <property type="molecule type" value="Genomic_DNA"/>
</dbReference>
<evidence type="ECO:0000313" key="3">
    <source>
        <dbReference type="Proteomes" id="UP001356427"/>
    </source>
</evidence>
<protein>
    <submittedName>
        <fullName evidence="2">Uncharacterized protein</fullName>
    </submittedName>
</protein>
<proteinExistence type="predicted"/>